<protein>
    <submittedName>
        <fullName evidence="3">Uncharacterized protein</fullName>
    </submittedName>
</protein>
<dbReference type="WBParaSite" id="nRc.2.0.1.t31002-RA">
    <property type="protein sequence ID" value="nRc.2.0.1.t31002-RA"/>
    <property type="gene ID" value="nRc.2.0.1.g31002"/>
</dbReference>
<feature type="region of interest" description="Disordered" evidence="1">
    <location>
        <begin position="1"/>
        <end position="60"/>
    </location>
</feature>
<evidence type="ECO:0000256" key="1">
    <source>
        <dbReference type="SAM" id="MobiDB-lite"/>
    </source>
</evidence>
<dbReference type="Proteomes" id="UP000887565">
    <property type="component" value="Unplaced"/>
</dbReference>
<accession>A0A915JZB9</accession>
<organism evidence="2 3">
    <name type="scientific">Romanomermis culicivorax</name>
    <name type="common">Nematode worm</name>
    <dbReference type="NCBI Taxonomy" id="13658"/>
    <lineage>
        <taxon>Eukaryota</taxon>
        <taxon>Metazoa</taxon>
        <taxon>Ecdysozoa</taxon>
        <taxon>Nematoda</taxon>
        <taxon>Enoplea</taxon>
        <taxon>Dorylaimia</taxon>
        <taxon>Mermithida</taxon>
        <taxon>Mermithoidea</taxon>
        <taxon>Mermithidae</taxon>
        <taxon>Romanomermis</taxon>
    </lineage>
</organism>
<feature type="compositionally biased region" description="Acidic residues" evidence="1">
    <location>
        <begin position="35"/>
        <end position="48"/>
    </location>
</feature>
<feature type="compositionally biased region" description="Polar residues" evidence="1">
    <location>
        <begin position="50"/>
        <end position="60"/>
    </location>
</feature>
<proteinExistence type="predicted"/>
<keyword evidence="2" id="KW-1185">Reference proteome</keyword>
<evidence type="ECO:0000313" key="2">
    <source>
        <dbReference type="Proteomes" id="UP000887565"/>
    </source>
</evidence>
<sequence length="209" mass="22810">MHDGDHDESCIENAAMIFGKPQAAKSSDSSRGYGNDDDDDSESSEEIEATMTTTKNVVPSSTIPRQDVVDNHRCLLQKDPNFMVISGAAGGTVSEQNNLCWNSITQNLSSMTGACSFARLFREEIIGVASPIEVERIASLSSDVVAPTNFRGKSDVLISGINFEQASICIQIFGEAGYLGYYGTALILIKIEDIEVYFRFQERHVNPVV</sequence>
<dbReference type="AlphaFoldDB" id="A0A915JZB9"/>
<reference evidence="3" key="1">
    <citation type="submission" date="2022-11" db="UniProtKB">
        <authorList>
            <consortium name="WormBaseParasite"/>
        </authorList>
    </citation>
    <scope>IDENTIFICATION</scope>
</reference>
<name>A0A915JZB9_ROMCU</name>
<evidence type="ECO:0000313" key="3">
    <source>
        <dbReference type="WBParaSite" id="nRc.2.0.1.t31002-RA"/>
    </source>
</evidence>